<dbReference type="Pfam" id="PF13365">
    <property type="entry name" value="Trypsin_2"/>
    <property type="match status" value="1"/>
</dbReference>
<protein>
    <submittedName>
        <fullName evidence="1">Trypsin-like peptidase domain-containing protein</fullName>
    </submittedName>
</protein>
<sequence>MLIETYRRIRHSLVAFVPKFAPSLEAAGQFPPIVGTGFVVHESGLIATNQHVIEAMTQLNKPDGFAEIPAMAMFFILTEKGMVNVTFDIVGYAVIKTFGPQQVYYGPEKPDLAFVQLNVTGLLPVKLRPHGAMYEEGEAIATAGFPMGTDHLRVPGWIHQLSPTLQTGTLSAVHPFPCATPHGFTINVMAQGGASGSPIFNVQTGEVLGALYAGVFDLIQEEDGKQRRAPTNYTYGVASHYIINALPQLLTNEMCKRAAEDSKPIQQVFEEQQGLNMFTREKLRVPLPW</sequence>
<organism evidence="1 2">
    <name type="scientific">Bradyrhizobium aeschynomenes</name>
    <dbReference type="NCBI Taxonomy" id="2734909"/>
    <lineage>
        <taxon>Bacteria</taxon>
        <taxon>Pseudomonadati</taxon>
        <taxon>Pseudomonadota</taxon>
        <taxon>Alphaproteobacteria</taxon>
        <taxon>Hyphomicrobiales</taxon>
        <taxon>Nitrobacteraceae</taxon>
        <taxon>Bradyrhizobium</taxon>
    </lineage>
</organism>
<keyword evidence="2" id="KW-1185">Reference proteome</keyword>
<dbReference type="Proteomes" id="UP000886476">
    <property type="component" value="Unassembled WGS sequence"/>
</dbReference>
<accession>A0ABX2C9Z0</accession>
<comment type="caution">
    <text evidence="1">The sequence shown here is derived from an EMBL/GenBank/DDBJ whole genome shotgun (WGS) entry which is preliminary data.</text>
</comment>
<dbReference type="PANTHER" id="PTHR43019:SF23">
    <property type="entry name" value="PROTEASE DO-LIKE 5, CHLOROPLASTIC"/>
    <property type="match status" value="1"/>
</dbReference>
<name>A0ABX2C9Z0_9BRAD</name>
<dbReference type="EMBL" id="JABFDN010000001">
    <property type="protein sequence ID" value="NPU64588.1"/>
    <property type="molecule type" value="Genomic_DNA"/>
</dbReference>
<reference evidence="1" key="1">
    <citation type="submission" date="2020-05" db="EMBL/GenBank/DDBJ databases">
        <title>Nod-independent and nitrogen-fixing Bradyrhizobium aeschynomene sp. nov. isolated from nodules of Aeschynomene indica.</title>
        <authorList>
            <person name="Zhang Z."/>
        </authorList>
    </citation>
    <scope>NUCLEOTIDE SEQUENCE</scope>
    <source>
        <strain evidence="1">83012</strain>
    </source>
</reference>
<dbReference type="Gene3D" id="2.40.10.10">
    <property type="entry name" value="Trypsin-like serine proteases"/>
    <property type="match status" value="2"/>
</dbReference>
<dbReference type="InterPro" id="IPR009003">
    <property type="entry name" value="Peptidase_S1_PA"/>
</dbReference>
<dbReference type="PANTHER" id="PTHR43019">
    <property type="entry name" value="SERINE ENDOPROTEASE DEGS"/>
    <property type="match status" value="1"/>
</dbReference>
<evidence type="ECO:0000313" key="2">
    <source>
        <dbReference type="Proteomes" id="UP000886476"/>
    </source>
</evidence>
<dbReference type="SUPFAM" id="SSF50494">
    <property type="entry name" value="Trypsin-like serine proteases"/>
    <property type="match status" value="1"/>
</dbReference>
<dbReference type="InterPro" id="IPR043504">
    <property type="entry name" value="Peptidase_S1_PA_chymotrypsin"/>
</dbReference>
<dbReference type="RefSeq" id="WP_172109623.1">
    <property type="nucleotide sequence ID" value="NZ_JABFDN010000001.1"/>
</dbReference>
<evidence type="ECO:0000313" key="1">
    <source>
        <dbReference type="EMBL" id="NPU64588.1"/>
    </source>
</evidence>
<proteinExistence type="predicted"/>
<gene>
    <name evidence="1" type="ORF">HL667_06225</name>
</gene>